<reference evidence="7" key="1">
    <citation type="journal article" date="2023" name="Nat. Microbiol.">
        <title>Enrichment and characterization of a nitric oxide-reducing microbial community in a continuous bioreactor.</title>
        <authorList>
            <person name="Garrido-Amador P."/>
            <person name="Stortenbeker N."/>
            <person name="Wessels H.J.C.T."/>
            <person name="Speth D.R."/>
            <person name="Garcia-Heredia I."/>
            <person name="Kartal B."/>
        </authorList>
    </citation>
    <scope>NUCLEOTIDE SEQUENCE</scope>
    <source>
        <strain evidence="7">MAG1</strain>
    </source>
</reference>
<gene>
    <name evidence="4" type="primary">ycgR</name>
    <name evidence="7" type="ORF">OHM77_05470</name>
</gene>
<dbReference type="InterPro" id="IPR023787">
    <property type="entry name" value="T3SS_YcgR"/>
</dbReference>
<dbReference type="KEGG" id="npv:OHM77_05470"/>
<keyword evidence="3 4" id="KW-0975">Bacterial flagellum</keyword>
<dbReference type="GO" id="GO:0071945">
    <property type="term" value="P:regulation of bacterial-type flagellum-dependent cell motility by regulation of motor speed"/>
    <property type="evidence" value="ECO:0007669"/>
    <property type="project" value="UniProtKB-UniRule"/>
</dbReference>
<keyword evidence="7" id="KW-0282">Flagellum</keyword>
<comment type="function">
    <text evidence="4">Acts as a flagellar brake, regulating swimming and swarming in a bis-(3'-5') cyclic diguanylic acid (c-di-GMP)-dependent manner. Binds 1 c-di-GMP dimer per subunit. Increasing levels of c-di-GMP lead to decreased motility.</text>
</comment>
<sequence>MTETQQTPGQRPDTLVAPEAFSQYLLHAQSEIVFILRALIASGDRVTVYFNEGKDFLLTALIAIDDDGIVLDYGSGAEMNRRALAAEKLFCITTHDKVRVQFQLRGVRQIEYEGRPAFRAKLPDTLLRLQRREYYRLTTPIARPLKCRITASDGDTGREPVEVSIIDISGGGLGVIAPPDGIPFEPEMDFHGCRIELPEVGIIVATLRVRNIFEVTLRNGSRVKRSGCQFIDLPGPMLTLVQRYIIKVERERKARESGMA</sequence>
<evidence type="ECO:0000256" key="3">
    <source>
        <dbReference type="ARBA" id="ARBA00023143"/>
    </source>
</evidence>
<dbReference type="InterPro" id="IPR009875">
    <property type="entry name" value="PilZ_domain"/>
</dbReference>
<evidence type="ECO:0000259" key="6">
    <source>
        <dbReference type="Pfam" id="PF07317"/>
    </source>
</evidence>
<proteinExistence type="inferred from homology"/>
<evidence type="ECO:0000256" key="4">
    <source>
        <dbReference type="HAMAP-Rule" id="MF_01457"/>
    </source>
</evidence>
<dbReference type="Proteomes" id="UP001234916">
    <property type="component" value="Chromosome"/>
</dbReference>
<dbReference type="Pfam" id="PF07238">
    <property type="entry name" value="PilZ"/>
    <property type="match status" value="1"/>
</dbReference>
<comment type="similarity">
    <text evidence="4">Belongs to the YcgR family.</text>
</comment>
<dbReference type="GO" id="GO:0071973">
    <property type="term" value="P:bacterial-type flagellum-dependent cell motility"/>
    <property type="evidence" value="ECO:0007669"/>
    <property type="project" value="UniProtKB-UniRule"/>
</dbReference>
<keyword evidence="2 4" id="KW-0547">Nucleotide-binding</keyword>
<dbReference type="EMBL" id="CP107246">
    <property type="protein sequence ID" value="WIM06716.1"/>
    <property type="molecule type" value="Genomic_DNA"/>
</dbReference>
<dbReference type="Gene3D" id="2.30.110.10">
    <property type="entry name" value="Electron Transport, Fmn-binding Protein, Chain A"/>
    <property type="match status" value="1"/>
</dbReference>
<dbReference type="HAMAP" id="MF_01457">
    <property type="entry name" value="YcgR"/>
    <property type="match status" value="1"/>
</dbReference>
<comment type="subunit">
    <text evidence="4">Monomer. Interacts with the flagellar basal bodies.</text>
</comment>
<keyword evidence="1 4" id="KW-0973">c-di-GMP</keyword>
<dbReference type="Pfam" id="PF07317">
    <property type="entry name" value="PilZN"/>
    <property type="match status" value="1"/>
</dbReference>
<dbReference type="GO" id="GO:0035438">
    <property type="term" value="F:cyclic-di-GMP binding"/>
    <property type="evidence" value="ECO:0007669"/>
    <property type="project" value="UniProtKB-UniRule"/>
</dbReference>
<keyword evidence="7" id="KW-0969">Cilium</keyword>
<dbReference type="Gene3D" id="2.40.10.220">
    <property type="entry name" value="predicted glycosyltransferase like domains"/>
    <property type="match status" value="1"/>
</dbReference>
<evidence type="ECO:0000256" key="2">
    <source>
        <dbReference type="ARBA" id="ARBA00022741"/>
    </source>
</evidence>
<name>A0AA49FM98_9PROT</name>
<keyword evidence="7" id="KW-0966">Cell projection</keyword>
<comment type="subcellular location">
    <subcellularLocation>
        <location evidence="4">Bacterial flagellum basal body</location>
    </subcellularLocation>
</comment>
<dbReference type="AlphaFoldDB" id="A0AA49FM98"/>
<protein>
    <recommendedName>
        <fullName evidence="4">Flagellar brake protein YcgR</fullName>
    </recommendedName>
    <alternativeName>
        <fullName evidence="4">Cyclic di-GMP binding protein YcgR</fullName>
    </alternativeName>
</protein>
<evidence type="ECO:0000313" key="7">
    <source>
        <dbReference type="EMBL" id="WIM06716.1"/>
    </source>
</evidence>
<evidence type="ECO:0000256" key="1">
    <source>
        <dbReference type="ARBA" id="ARBA00022636"/>
    </source>
</evidence>
<accession>A0AA49FM98</accession>
<dbReference type="InterPro" id="IPR012349">
    <property type="entry name" value="Split_barrel_FMN-bd"/>
</dbReference>
<dbReference type="InterPro" id="IPR009926">
    <property type="entry name" value="T3SS_YcgR_PilZN"/>
</dbReference>
<feature type="domain" description="Type III secretion system flagellar brake protein YcgR PilZN" evidence="6">
    <location>
        <begin position="24"/>
        <end position="128"/>
    </location>
</feature>
<dbReference type="GO" id="GO:0009425">
    <property type="term" value="C:bacterial-type flagellum basal body"/>
    <property type="evidence" value="ECO:0007669"/>
    <property type="project" value="UniProtKB-SubCell"/>
</dbReference>
<organism evidence="7">
    <name type="scientific">Candidatus Nitricoxidivorans perseverans</name>
    <dbReference type="NCBI Taxonomy" id="2975601"/>
    <lineage>
        <taxon>Bacteria</taxon>
        <taxon>Pseudomonadati</taxon>
        <taxon>Pseudomonadota</taxon>
        <taxon>Betaproteobacteria</taxon>
        <taxon>Nitrosomonadales</taxon>
        <taxon>Sterolibacteriaceae</taxon>
        <taxon>Candidatus Nitricoxidivorans</taxon>
    </lineage>
</organism>
<feature type="domain" description="PilZ" evidence="5">
    <location>
        <begin position="130"/>
        <end position="246"/>
    </location>
</feature>
<evidence type="ECO:0000259" key="5">
    <source>
        <dbReference type="Pfam" id="PF07238"/>
    </source>
</evidence>